<comment type="similarity">
    <text evidence="2">Belongs to the glycosyl hydrolase 20 family.</text>
</comment>
<accession>K1UMA6</accession>
<evidence type="ECO:0000256" key="1">
    <source>
        <dbReference type="ARBA" id="ARBA00001231"/>
    </source>
</evidence>
<dbReference type="InterPro" id="IPR015883">
    <property type="entry name" value="Glyco_hydro_20_cat"/>
</dbReference>
<comment type="caution">
    <text evidence="6">The sequence shown here is derived from an EMBL/GenBank/DDBJ whole genome shotgun (WGS) entry which is preliminary data.</text>
</comment>
<feature type="domain" description="Glycoside hydrolase family 20 catalytic" evidence="5">
    <location>
        <begin position="144"/>
        <end position="193"/>
    </location>
</feature>
<dbReference type="EC" id="3.2.1.52" evidence="3"/>
<comment type="catalytic activity">
    <reaction evidence="1">
        <text>Hydrolysis of terminal non-reducing N-acetyl-D-hexosamine residues in N-acetyl-beta-D-hexosaminides.</text>
        <dbReference type="EC" id="3.2.1.52"/>
    </reaction>
</comment>
<dbReference type="GO" id="GO:0004563">
    <property type="term" value="F:beta-N-acetylhexosaminidase activity"/>
    <property type="evidence" value="ECO:0007669"/>
    <property type="project" value="UniProtKB-EC"/>
</dbReference>
<dbReference type="InterPro" id="IPR017853">
    <property type="entry name" value="GH"/>
</dbReference>
<dbReference type="SUPFAM" id="SSF51445">
    <property type="entry name" value="(Trans)glycosidases"/>
    <property type="match status" value="1"/>
</dbReference>
<evidence type="ECO:0000256" key="4">
    <source>
        <dbReference type="ARBA" id="ARBA00022801"/>
    </source>
</evidence>
<dbReference type="GO" id="GO:0030203">
    <property type="term" value="P:glycosaminoglycan metabolic process"/>
    <property type="evidence" value="ECO:0007669"/>
    <property type="project" value="TreeGrafter"/>
</dbReference>
<dbReference type="GO" id="GO:0016020">
    <property type="term" value="C:membrane"/>
    <property type="evidence" value="ECO:0007669"/>
    <property type="project" value="TreeGrafter"/>
</dbReference>
<feature type="non-terminal residue" evidence="6">
    <location>
        <position position="205"/>
    </location>
</feature>
<dbReference type="AlphaFoldDB" id="K1UMA6"/>
<dbReference type="PRINTS" id="PR00738">
    <property type="entry name" value="GLHYDRLASE20"/>
</dbReference>
<evidence type="ECO:0000313" key="6">
    <source>
        <dbReference type="EMBL" id="EKC72666.1"/>
    </source>
</evidence>
<reference evidence="6" key="1">
    <citation type="journal article" date="2013" name="Environ. Microbiol.">
        <title>Microbiota from the distal guts of lean and obese adolescents exhibit partial functional redundancy besides clear differences in community structure.</title>
        <authorList>
            <person name="Ferrer M."/>
            <person name="Ruiz A."/>
            <person name="Lanza F."/>
            <person name="Haange S.B."/>
            <person name="Oberbach A."/>
            <person name="Till H."/>
            <person name="Bargiela R."/>
            <person name="Campoy C."/>
            <person name="Segura M.T."/>
            <person name="Richter M."/>
            <person name="von Bergen M."/>
            <person name="Seifert J."/>
            <person name="Suarez A."/>
        </authorList>
    </citation>
    <scope>NUCLEOTIDE SEQUENCE</scope>
</reference>
<name>K1UMA6_9ZZZZ</name>
<dbReference type="Pfam" id="PF00728">
    <property type="entry name" value="Glyco_hydro_20"/>
    <property type="match status" value="2"/>
</dbReference>
<dbReference type="Gene3D" id="3.20.20.80">
    <property type="entry name" value="Glycosidases"/>
    <property type="match status" value="1"/>
</dbReference>
<dbReference type="EMBL" id="AJWZ01001825">
    <property type="protein sequence ID" value="EKC72666.1"/>
    <property type="molecule type" value="Genomic_DNA"/>
</dbReference>
<sequence>MPVADHWGVKHDVLCAGKESTYEFVEDIVDELCELFPDKYFHIGGDEVPKHRWHLCPHCQAMMKKLGLNNEDELQCCFMNRINDYCAGKNKQAFMWSWDLKDDKLLSENLGFTKCGDINTGGRPFIDTSSKAYYIDLPYGYISLKDTANHKLYDGNCLGAEATLWTEYVPDMKKADKMTYPRLGAMCETVWRGENSYEQFHNKLD</sequence>
<protein>
    <recommendedName>
        <fullName evidence="3">beta-N-acetylhexosaminidase</fullName>
        <ecNumber evidence="3">3.2.1.52</ecNumber>
    </recommendedName>
</protein>
<gene>
    <name evidence="6" type="ORF">OBE_02778</name>
</gene>
<dbReference type="PANTHER" id="PTHR22600:SF57">
    <property type="entry name" value="BETA-N-ACETYLHEXOSAMINIDASE"/>
    <property type="match status" value="1"/>
</dbReference>
<proteinExistence type="inferred from homology"/>
<evidence type="ECO:0000256" key="2">
    <source>
        <dbReference type="ARBA" id="ARBA00006285"/>
    </source>
</evidence>
<dbReference type="InterPro" id="IPR025705">
    <property type="entry name" value="Beta_hexosaminidase_sua/sub"/>
</dbReference>
<feature type="domain" description="Glycoside hydrolase family 20 catalytic" evidence="5">
    <location>
        <begin position="5"/>
        <end position="141"/>
    </location>
</feature>
<evidence type="ECO:0000259" key="5">
    <source>
        <dbReference type="Pfam" id="PF00728"/>
    </source>
</evidence>
<organism evidence="6">
    <name type="scientific">human gut metagenome</name>
    <dbReference type="NCBI Taxonomy" id="408170"/>
    <lineage>
        <taxon>unclassified sequences</taxon>
        <taxon>metagenomes</taxon>
        <taxon>organismal metagenomes</taxon>
    </lineage>
</organism>
<dbReference type="PANTHER" id="PTHR22600">
    <property type="entry name" value="BETA-HEXOSAMINIDASE"/>
    <property type="match status" value="1"/>
</dbReference>
<evidence type="ECO:0000256" key="3">
    <source>
        <dbReference type="ARBA" id="ARBA00012663"/>
    </source>
</evidence>
<dbReference type="GO" id="GO:0005975">
    <property type="term" value="P:carbohydrate metabolic process"/>
    <property type="evidence" value="ECO:0007669"/>
    <property type="project" value="InterPro"/>
</dbReference>
<keyword evidence="4" id="KW-0378">Hydrolase</keyword>